<evidence type="ECO:0000313" key="2">
    <source>
        <dbReference type="EMBL" id="RHN56666.1"/>
    </source>
</evidence>
<sequence>MTSTLHEIVRWVTHPKISRFVCFVSSIVGLFYYALSSSFNHLFGKWNFFKLFLYTIFSFIIFLTILFAKSNHTSGTSLPFKAHLVFLIKLAKTRFIRFDFQCRFCYHVSWFLMKIKLLLVIVGVSFSYSLIILRFYLVAAVESGSLGIQIQDQNSLFI</sequence>
<keyword evidence="1" id="KW-1133">Transmembrane helix</keyword>
<dbReference type="Gramene" id="rna32103">
    <property type="protein sequence ID" value="RHN56666.1"/>
    <property type="gene ID" value="gene32103"/>
</dbReference>
<evidence type="ECO:0008006" key="3">
    <source>
        <dbReference type="Google" id="ProtNLM"/>
    </source>
</evidence>
<comment type="caution">
    <text evidence="2">The sequence shown here is derived from an EMBL/GenBank/DDBJ whole genome shotgun (WGS) entry which is preliminary data.</text>
</comment>
<dbReference type="AlphaFoldDB" id="A0A396HTH5"/>
<reference evidence="2" key="1">
    <citation type="journal article" date="2018" name="Nat. Plants">
        <title>Whole-genome landscape of Medicago truncatula symbiotic genes.</title>
        <authorList>
            <person name="Pecrix Y."/>
            <person name="Gamas P."/>
            <person name="Carrere S."/>
        </authorList>
    </citation>
    <scope>NUCLEOTIDE SEQUENCE</scope>
    <source>
        <tissue evidence="2">Leaves</tissue>
    </source>
</reference>
<keyword evidence="1" id="KW-0812">Transmembrane</keyword>
<feature type="transmembrane region" description="Helical" evidence="1">
    <location>
        <begin position="51"/>
        <end position="68"/>
    </location>
</feature>
<dbReference type="Proteomes" id="UP000265566">
    <property type="component" value="Chromosome 5"/>
</dbReference>
<dbReference type="EMBL" id="PSQE01000005">
    <property type="protein sequence ID" value="RHN56666.1"/>
    <property type="molecule type" value="Genomic_DNA"/>
</dbReference>
<feature type="transmembrane region" description="Helical" evidence="1">
    <location>
        <begin position="20"/>
        <end position="39"/>
    </location>
</feature>
<name>A0A396HTH5_MEDTR</name>
<proteinExistence type="predicted"/>
<evidence type="ECO:0000256" key="1">
    <source>
        <dbReference type="SAM" id="Phobius"/>
    </source>
</evidence>
<feature type="transmembrane region" description="Helical" evidence="1">
    <location>
        <begin position="117"/>
        <end position="137"/>
    </location>
</feature>
<accession>A0A396HTH5</accession>
<protein>
    <recommendedName>
        <fullName evidence="3">Transmembrane protein</fullName>
    </recommendedName>
</protein>
<gene>
    <name evidence="2" type="ORF">MtrunA17_Chr5g0431911</name>
</gene>
<organism evidence="2">
    <name type="scientific">Medicago truncatula</name>
    <name type="common">Barrel medic</name>
    <name type="synonym">Medicago tribuloides</name>
    <dbReference type="NCBI Taxonomy" id="3880"/>
    <lineage>
        <taxon>Eukaryota</taxon>
        <taxon>Viridiplantae</taxon>
        <taxon>Streptophyta</taxon>
        <taxon>Embryophyta</taxon>
        <taxon>Tracheophyta</taxon>
        <taxon>Spermatophyta</taxon>
        <taxon>Magnoliopsida</taxon>
        <taxon>eudicotyledons</taxon>
        <taxon>Gunneridae</taxon>
        <taxon>Pentapetalae</taxon>
        <taxon>rosids</taxon>
        <taxon>fabids</taxon>
        <taxon>Fabales</taxon>
        <taxon>Fabaceae</taxon>
        <taxon>Papilionoideae</taxon>
        <taxon>50 kb inversion clade</taxon>
        <taxon>NPAAA clade</taxon>
        <taxon>Hologalegina</taxon>
        <taxon>IRL clade</taxon>
        <taxon>Trifolieae</taxon>
        <taxon>Medicago</taxon>
    </lineage>
</organism>
<keyword evidence="1" id="KW-0472">Membrane</keyword>